<sequence>MRELYPEIEPYRTHRLAVDAIHELHVEECGNPDGLPVLFLHGGPGAGVSPYHRRFFDPARYRIVLFDQRGAGKSTPHAELRDNTTWDLVADIERIRALLGIERWVVFGGSWGSTLALAYAQAHPQPVRALVLRGIFLGRPPELRWFNELDGGARWIFPERWQRYLDYIPEEERGQMVEAYWRRLDSDDPQVRREAATAWSDCEGGSTTLLHDPFEPGIHGDTDSAVSVARAEAHYFRHDVFLEPDQLLRDIGRIREIPATIVHGRYDIICPVKSAVDLAAAWPEAELRIVLAGHSAADPAIVDALVTATDTLAERFGSPRG</sequence>
<gene>
    <name evidence="13" type="primary">pip</name>
    <name evidence="13" type="ORF">GLE_3423</name>
</gene>
<dbReference type="GO" id="GO:0006508">
    <property type="term" value="P:proteolysis"/>
    <property type="evidence" value="ECO:0007669"/>
    <property type="project" value="UniProtKB-KW"/>
</dbReference>
<dbReference type="InterPro" id="IPR029058">
    <property type="entry name" value="AB_hydrolase_fold"/>
</dbReference>
<evidence type="ECO:0000256" key="7">
    <source>
        <dbReference type="ARBA" id="ARBA00022490"/>
    </source>
</evidence>
<accession>A0A0S2DJT3</accession>
<keyword evidence="8 11" id="KW-0645">Protease</keyword>
<keyword evidence="9 11" id="KW-0378">Hydrolase</keyword>
<name>A0A0S2DJT3_LYSEN</name>
<dbReference type="NCBIfam" id="TIGR01249">
    <property type="entry name" value="pro_imino_pep_1"/>
    <property type="match status" value="1"/>
</dbReference>
<keyword evidence="6 11" id="KW-0031">Aminopeptidase</keyword>
<comment type="similarity">
    <text evidence="3 11 12">Belongs to the peptidase S33 family.</text>
</comment>
<dbReference type="STRING" id="69.GLE_3423"/>
<organism evidence="13 14">
    <name type="scientific">Lysobacter enzymogenes</name>
    <dbReference type="NCBI Taxonomy" id="69"/>
    <lineage>
        <taxon>Bacteria</taxon>
        <taxon>Pseudomonadati</taxon>
        <taxon>Pseudomonadota</taxon>
        <taxon>Gammaproteobacteria</taxon>
        <taxon>Lysobacterales</taxon>
        <taxon>Lysobacteraceae</taxon>
        <taxon>Lysobacter</taxon>
    </lineage>
</organism>
<dbReference type="PIRSF" id="PIRSF006431">
    <property type="entry name" value="Pept_S33"/>
    <property type="match status" value="1"/>
</dbReference>
<comment type="catalytic activity">
    <reaction evidence="1 11 12">
        <text>Release of N-terminal proline from a peptide.</text>
        <dbReference type="EC" id="3.4.11.5"/>
    </reaction>
</comment>
<evidence type="ECO:0000256" key="11">
    <source>
        <dbReference type="PIRNR" id="PIRNR006431"/>
    </source>
</evidence>
<evidence type="ECO:0000313" key="14">
    <source>
        <dbReference type="Proteomes" id="UP000061569"/>
    </source>
</evidence>
<evidence type="ECO:0000256" key="8">
    <source>
        <dbReference type="ARBA" id="ARBA00022670"/>
    </source>
</evidence>
<dbReference type="PANTHER" id="PTHR43722:SF1">
    <property type="entry name" value="PROLINE IMINOPEPTIDASE"/>
    <property type="match status" value="1"/>
</dbReference>
<dbReference type="EC" id="3.4.11.5" evidence="4 11"/>
<evidence type="ECO:0000256" key="3">
    <source>
        <dbReference type="ARBA" id="ARBA00010088"/>
    </source>
</evidence>
<dbReference type="PATRIC" id="fig|69.6.peg.3373"/>
<dbReference type="PRINTS" id="PR00111">
    <property type="entry name" value="ABHYDROLASE"/>
</dbReference>
<evidence type="ECO:0000256" key="6">
    <source>
        <dbReference type="ARBA" id="ARBA00022438"/>
    </source>
</evidence>
<evidence type="ECO:0000256" key="2">
    <source>
        <dbReference type="ARBA" id="ARBA00004496"/>
    </source>
</evidence>
<proteinExistence type="inferred from homology"/>
<dbReference type="InterPro" id="IPR000073">
    <property type="entry name" value="AB_hydrolase_1"/>
</dbReference>
<dbReference type="GO" id="GO:0005737">
    <property type="term" value="C:cytoplasm"/>
    <property type="evidence" value="ECO:0007669"/>
    <property type="project" value="UniProtKB-SubCell"/>
</dbReference>
<evidence type="ECO:0000256" key="4">
    <source>
        <dbReference type="ARBA" id="ARBA00012568"/>
    </source>
</evidence>
<evidence type="ECO:0000256" key="9">
    <source>
        <dbReference type="ARBA" id="ARBA00022801"/>
    </source>
</evidence>
<protein>
    <recommendedName>
        <fullName evidence="5 11">Proline iminopeptidase</fullName>
        <shortName evidence="11">PIP</shortName>
        <ecNumber evidence="4 11">3.4.11.5</ecNumber>
    </recommendedName>
    <alternativeName>
        <fullName evidence="10 11">Prolyl aminopeptidase</fullName>
    </alternativeName>
</protein>
<dbReference type="EMBL" id="CP013140">
    <property type="protein sequence ID" value="ALN58768.1"/>
    <property type="molecule type" value="Genomic_DNA"/>
</dbReference>
<keyword evidence="7 11" id="KW-0963">Cytoplasm</keyword>
<dbReference type="OrthoDB" id="9796770at2"/>
<evidence type="ECO:0000256" key="1">
    <source>
        <dbReference type="ARBA" id="ARBA00001585"/>
    </source>
</evidence>
<dbReference type="Pfam" id="PF00561">
    <property type="entry name" value="Abhydrolase_1"/>
    <property type="match status" value="1"/>
</dbReference>
<dbReference type="KEGG" id="lez:GLE_3423"/>
<dbReference type="InterPro" id="IPR002410">
    <property type="entry name" value="Peptidase_S33"/>
</dbReference>
<comment type="subcellular location">
    <subcellularLocation>
        <location evidence="2 11">Cytoplasm</location>
    </subcellularLocation>
</comment>
<dbReference type="GO" id="GO:0004177">
    <property type="term" value="F:aminopeptidase activity"/>
    <property type="evidence" value="ECO:0007669"/>
    <property type="project" value="UniProtKB-UniRule"/>
</dbReference>
<evidence type="ECO:0000256" key="5">
    <source>
        <dbReference type="ARBA" id="ARBA00021843"/>
    </source>
</evidence>
<dbReference type="PANTHER" id="PTHR43722">
    <property type="entry name" value="PROLINE IMINOPEPTIDASE"/>
    <property type="match status" value="1"/>
</dbReference>
<evidence type="ECO:0000256" key="10">
    <source>
        <dbReference type="ARBA" id="ARBA00029605"/>
    </source>
</evidence>
<dbReference type="SUPFAM" id="SSF53474">
    <property type="entry name" value="alpha/beta-Hydrolases"/>
    <property type="match status" value="1"/>
</dbReference>
<dbReference type="PRINTS" id="PR00793">
    <property type="entry name" value="PROAMNOPTASE"/>
</dbReference>
<dbReference type="Gene3D" id="3.40.50.1820">
    <property type="entry name" value="alpha/beta hydrolase"/>
    <property type="match status" value="1"/>
</dbReference>
<evidence type="ECO:0000256" key="12">
    <source>
        <dbReference type="RuleBase" id="RU003421"/>
    </source>
</evidence>
<dbReference type="InterPro" id="IPR005944">
    <property type="entry name" value="Pro_iminopeptidase"/>
</dbReference>
<reference evidence="13 14" key="1">
    <citation type="submission" date="2015-11" db="EMBL/GenBank/DDBJ databases">
        <title>Genome sequences of Lysobacter enzymogenes strain C3 and Lysobacter antibioticus ATCC 29479.</title>
        <authorList>
            <person name="Kobayashi D.Y."/>
        </authorList>
    </citation>
    <scope>NUCLEOTIDE SEQUENCE [LARGE SCALE GENOMIC DNA]</scope>
    <source>
        <strain evidence="13 14">C3</strain>
    </source>
</reference>
<evidence type="ECO:0000313" key="13">
    <source>
        <dbReference type="EMBL" id="ALN58768.1"/>
    </source>
</evidence>
<dbReference type="AlphaFoldDB" id="A0A0S2DJT3"/>
<dbReference type="Proteomes" id="UP000061569">
    <property type="component" value="Chromosome"/>
</dbReference>